<dbReference type="EMBL" id="QFFF01000001">
    <property type="protein sequence ID" value="PWG01934.1"/>
    <property type="molecule type" value="Genomic_DNA"/>
</dbReference>
<evidence type="ECO:0000313" key="2">
    <source>
        <dbReference type="EMBL" id="PWG01934.1"/>
    </source>
</evidence>
<dbReference type="AlphaFoldDB" id="A0A2U2J0R9"/>
<sequence length="316" mass="33357">MRTALATLALTLLATSAAAQERTETPPGTKVDADTIVVTGSAISDDAVAEFVKAVTVEAEGGQLAAFHAPVCPKSFGLPEAFNAVIEDRIRAVARDAGIEVADADCRVNIAVFVADDGSELIARLRAEHPSMFAGRDASDNRGLVLQDGPVRAWQVLDARGSDGRLVRRVNFVDARALPRGKVLFLPRGKVVDGVVSSKLTRPLRQDLALSYVVIDVGATDGLSLAQIGDHAAMRALAQTDPEAAAATGQPTILSLFADRGAGRSPVEAITDWDKAFLKSLYETRRTVSAGLQRSSMTRIAREALAAGEPESDDTD</sequence>
<feature type="chain" id="PRO_5015583294" description="DUF2927 domain-containing protein" evidence="1">
    <location>
        <begin position="20"/>
        <end position="316"/>
    </location>
</feature>
<dbReference type="Proteomes" id="UP000245916">
    <property type="component" value="Unassembled WGS sequence"/>
</dbReference>
<feature type="signal peptide" evidence="1">
    <location>
        <begin position="1"/>
        <end position="19"/>
    </location>
</feature>
<keyword evidence="3" id="KW-1185">Reference proteome</keyword>
<dbReference type="RefSeq" id="WP_109270074.1">
    <property type="nucleotide sequence ID" value="NZ_QFFF01000001.1"/>
</dbReference>
<proteinExistence type="predicted"/>
<evidence type="ECO:0000313" key="3">
    <source>
        <dbReference type="Proteomes" id="UP000245916"/>
    </source>
</evidence>
<comment type="caution">
    <text evidence="2">The sequence shown here is derived from an EMBL/GenBank/DDBJ whole genome shotgun (WGS) entry which is preliminary data.</text>
</comment>
<protein>
    <recommendedName>
        <fullName evidence="4">DUF2927 domain-containing protein</fullName>
    </recommendedName>
</protein>
<keyword evidence="1" id="KW-0732">Signal</keyword>
<name>A0A2U2J0R9_9SPHN</name>
<evidence type="ECO:0008006" key="4">
    <source>
        <dbReference type="Google" id="ProtNLM"/>
    </source>
</evidence>
<organism evidence="2 3">
    <name type="scientific">Allosphingosinicella humi</name>
    <dbReference type="NCBI Taxonomy" id="2068657"/>
    <lineage>
        <taxon>Bacteria</taxon>
        <taxon>Pseudomonadati</taxon>
        <taxon>Pseudomonadota</taxon>
        <taxon>Alphaproteobacteria</taxon>
        <taxon>Sphingomonadales</taxon>
        <taxon>Sphingomonadaceae</taxon>
        <taxon>Allosphingosinicella</taxon>
    </lineage>
</organism>
<evidence type="ECO:0000256" key="1">
    <source>
        <dbReference type="SAM" id="SignalP"/>
    </source>
</evidence>
<dbReference type="OrthoDB" id="7218943at2"/>
<gene>
    <name evidence="2" type="ORF">DF286_02905</name>
</gene>
<dbReference type="PROSITE" id="PS00430">
    <property type="entry name" value="TONB_DEPENDENT_REC_1"/>
    <property type="match status" value="1"/>
</dbReference>
<accession>A0A2U2J0R9</accession>
<dbReference type="InterPro" id="IPR010916">
    <property type="entry name" value="TonB_box_CS"/>
</dbReference>
<reference evidence="2 3" key="1">
    <citation type="submission" date="2018-05" db="EMBL/GenBank/DDBJ databases">
        <title>Genome of Sphingosinicella humi QZX222.</title>
        <authorList>
            <person name="Qiao Z."/>
            <person name="Wang G."/>
        </authorList>
    </citation>
    <scope>NUCLEOTIDE SEQUENCE [LARGE SCALE GENOMIC DNA]</scope>
    <source>
        <strain evidence="2 3">QZX222</strain>
    </source>
</reference>